<accession>A0A6J4JXE8</accession>
<dbReference type="PANTHER" id="PTHR30348">
    <property type="entry name" value="UNCHARACTERIZED PROTEIN YECE"/>
    <property type="match status" value="1"/>
</dbReference>
<gene>
    <name evidence="1" type="ORF">AVDCRST_MAG63-4296</name>
</gene>
<dbReference type="Pfam" id="PF01904">
    <property type="entry name" value="DUF72"/>
    <property type="match status" value="1"/>
</dbReference>
<dbReference type="EMBL" id="CADCTO010000595">
    <property type="protein sequence ID" value="CAA9290247.1"/>
    <property type="molecule type" value="Genomic_DNA"/>
</dbReference>
<reference evidence="1" key="1">
    <citation type="submission" date="2020-02" db="EMBL/GenBank/DDBJ databases">
        <authorList>
            <person name="Meier V. D."/>
        </authorList>
    </citation>
    <scope>NUCLEOTIDE SEQUENCE</scope>
    <source>
        <strain evidence="1">AVDCRST_MAG63</strain>
    </source>
</reference>
<name>A0A6J4JXE8_9BACT</name>
<dbReference type="SUPFAM" id="SSF117396">
    <property type="entry name" value="TM1631-like"/>
    <property type="match status" value="1"/>
</dbReference>
<sequence length="265" mass="28470">MGVTRGAERGGVYVGCAGWSIPKEHAAAFPGTATGTHLERYARQLPAVEINSSFYRPHRPATYQRWAESVPDPFRFSVKVPRQITHLRRLADSSEPLDAFLAEVAPLGAKLGPLLVQLPPGLPFDPVIAPAFLAALRERFPGSVVCEPRHPGWFVPEVERVLAEFRVARAAADPAPVPEAAHPGGWEGLVYHRLHGSPRIYHSEYAAAYLENLATKLAASAAAGVATWCIFDNTALGAATANALFVMERLSAPASLTGADHDPTT</sequence>
<organism evidence="1">
    <name type="scientific">uncultured Armatimonadetes bacterium</name>
    <dbReference type="NCBI Taxonomy" id="157466"/>
    <lineage>
        <taxon>Bacteria</taxon>
        <taxon>Bacillati</taxon>
        <taxon>Armatimonadota</taxon>
        <taxon>environmental samples</taxon>
    </lineage>
</organism>
<evidence type="ECO:0000313" key="1">
    <source>
        <dbReference type="EMBL" id="CAA9290247.1"/>
    </source>
</evidence>
<proteinExistence type="predicted"/>
<dbReference type="InterPro" id="IPR036520">
    <property type="entry name" value="UPF0759_sf"/>
</dbReference>
<dbReference type="Gene3D" id="3.20.20.410">
    <property type="entry name" value="Protein of unknown function UPF0759"/>
    <property type="match status" value="1"/>
</dbReference>
<dbReference type="PANTHER" id="PTHR30348:SF14">
    <property type="entry name" value="BLR8050 PROTEIN"/>
    <property type="match status" value="1"/>
</dbReference>
<protein>
    <recommendedName>
        <fullName evidence="2">DUF72 domain-containing protein</fullName>
    </recommendedName>
</protein>
<dbReference type="AlphaFoldDB" id="A0A6J4JXE8"/>
<dbReference type="InterPro" id="IPR002763">
    <property type="entry name" value="DUF72"/>
</dbReference>
<evidence type="ECO:0008006" key="2">
    <source>
        <dbReference type="Google" id="ProtNLM"/>
    </source>
</evidence>